<reference evidence="7" key="1">
    <citation type="journal article" date="2023" name="PLoS Negl. Trop. Dis.">
        <title>A genome sequence for Biomphalaria pfeifferi, the major vector snail for the human-infecting parasite Schistosoma mansoni.</title>
        <authorList>
            <person name="Bu L."/>
            <person name="Lu L."/>
            <person name="Laidemitt M.R."/>
            <person name="Zhang S.M."/>
            <person name="Mutuku M."/>
            <person name="Mkoji G."/>
            <person name="Steinauer M."/>
            <person name="Loker E.S."/>
        </authorList>
    </citation>
    <scope>NUCLEOTIDE SEQUENCE</scope>
    <source>
        <strain evidence="7">KasaAsao</strain>
    </source>
</reference>
<dbReference type="InterPro" id="IPR029358">
    <property type="entry name" value="CFAP96"/>
</dbReference>
<name>A0AAD8EWH6_BIOPF</name>
<keyword evidence="8" id="KW-1185">Reference proteome</keyword>
<evidence type="ECO:0000256" key="2">
    <source>
        <dbReference type="ARBA" id="ARBA00022490"/>
    </source>
</evidence>
<protein>
    <recommendedName>
        <fullName evidence="5">Cilia-and flagella-associated protein 96</fullName>
    </recommendedName>
</protein>
<dbReference type="AlphaFoldDB" id="A0AAD8EWH6"/>
<dbReference type="Proteomes" id="UP001233172">
    <property type="component" value="Unassembled WGS sequence"/>
</dbReference>
<dbReference type="PANTHER" id="PTHR31144:SF1">
    <property type="entry name" value="UPF0602 PROTEIN C4ORF47"/>
    <property type="match status" value="1"/>
</dbReference>
<organism evidence="7 8">
    <name type="scientific">Biomphalaria pfeifferi</name>
    <name type="common">Bloodfluke planorb</name>
    <name type="synonym">Freshwater snail</name>
    <dbReference type="NCBI Taxonomy" id="112525"/>
    <lineage>
        <taxon>Eukaryota</taxon>
        <taxon>Metazoa</taxon>
        <taxon>Spiralia</taxon>
        <taxon>Lophotrochozoa</taxon>
        <taxon>Mollusca</taxon>
        <taxon>Gastropoda</taxon>
        <taxon>Heterobranchia</taxon>
        <taxon>Euthyneura</taxon>
        <taxon>Panpulmonata</taxon>
        <taxon>Hygrophila</taxon>
        <taxon>Lymnaeoidea</taxon>
        <taxon>Planorbidae</taxon>
        <taxon>Biomphalaria</taxon>
    </lineage>
</organism>
<gene>
    <name evidence="7" type="ORF">Bpfe_028887</name>
</gene>
<reference evidence="7" key="2">
    <citation type="submission" date="2023-04" db="EMBL/GenBank/DDBJ databases">
        <authorList>
            <person name="Bu L."/>
            <person name="Lu L."/>
            <person name="Laidemitt M.R."/>
            <person name="Zhang S.M."/>
            <person name="Mutuku M."/>
            <person name="Mkoji G."/>
            <person name="Steinauer M."/>
            <person name="Loker E.S."/>
        </authorList>
    </citation>
    <scope>NUCLEOTIDE SEQUENCE</scope>
    <source>
        <strain evidence="7">KasaAsao</strain>
        <tissue evidence="7">Whole Snail</tissue>
    </source>
</reference>
<evidence type="ECO:0000256" key="1">
    <source>
        <dbReference type="ARBA" id="ARBA00004300"/>
    </source>
</evidence>
<sequence length="346" mass="37747">MGEKGGKSDMERVGLFKEMDYVTVGDPYKTPGQGVFNEPAGKGKQMIPGGTKEKSAKSDGFFADFGRVFEGESYSDPVKLRRQHRMSESKKNLSKAFVPTNGYRTMNGLGTFYGTLGGVVPALSPATSGGGSKREPLKNILTNPGKKGTGYGYVSVTLGKYPNSLPDPFNSDKEKYLVCVCVKFGVYANICLNPYPPHSEDDYNKGISMYKQELQKHKAALKAGAFRLNMHPSDYFNGNPYRSDVAVPAARKWAGDLPAKPITTPFRPSNPGKHLAGMKAGTFDPYPSHSADPYGIKYKRPVNVVNKFGKTFVPPPGPKSTPCNSIINQNIMRSVNSTNYRSITVL</sequence>
<evidence type="ECO:0000256" key="5">
    <source>
        <dbReference type="ARBA" id="ARBA00035693"/>
    </source>
</evidence>
<evidence type="ECO:0000256" key="6">
    <source>
        <dbReference type="SAM" id="MobiDB-lite"/>
    </source>
</evidence>
<comment type="caution">
    <text evidence="7">The sequence shown here is derived from an EMBL/GenBank/DDBJ whole genome shotgun (WGS) entry which is preliminary data.</text>
</comment>
<accession>A0AAD8EWH6</accession>
<keyword evidence="2" id="KW-0963">Cytoplasm</keyword>
<proteinExistence type="inferred from homology"/>
<evidence type="ECO:0000256" key="4">
    <source>
        <dbReference type="ARBA" id="ARBA00035656"/>
    </source>
</evidence>
<evidence type="ECO:0000313" key="8">
    <source>
        <dbReference type="Proteomes" id="UP001233172"/>
    </source>
</evidence>
<dbReference type="Pfam" id="PF15239">
    <property type="entry name" value="CFAP96-like"/>
    <property type="match status" value="2"/>
</dbReference>
<comment type="subcellular location">
    <subcellularLocation>
        <location evidence="1">Cytoplasm</location>
        <location evidence="1">Cytoskeleton</location>
        <location evidence="1">Microtubule organizing center</location>
        <location evidence="1">Centrosome</location>
    </subcellularLocation>
</comment>
<dbReference type="PANTHER" id="PTHR31144">
    <property type="entry name" value="UPF0602 PROTEIN C4ORF47"/>
    <property type="match status" value="1"/>
</dbReference>
<dbReference type="EMBL" id="JASAOG010000265">
    <property type="protein sequence ID" value="KAK0041691.1"/>
    <property type="molecule type" value="Genomic_DNA"/>
</dbReference>
<evidence type="ECO:0000256" key="3">
    <source>
        <dbReference type="ARBA" id="ARBA00023212"/>
    </source>
</evidence>
<evidence type="ECO:0000313" key="7">
    <source>
        <dbReference type="EMBL" id="KAK0041691.1"/>
    </source>
</evidence>
<comment type="similarity">
    <text evidence="4">Belongs to the CFAP96 family.</text>
</comment>
<feature type="region of interest" description="Disordered" evidence="6">
    <location>
        <begin position="28"/>
        <end position="55"/>
    </location>
</feature>
<dbReference type="GO" id="GO:0005881">
    <property type="term" value="C:cytoplasmic microtubule"/>
    <property type="evidence" value="ECO:0007669"/>
    <property type="project" value="TreeGrafter"/>
</dbReference>
<keyword evidence="3" id="KW-0206">Cytoskeleton</keyword>
<dbReference type="GO" id="GO:0005813">
    <property type="term" value="C:centrosome"/>
    <property type="evidence" value="ECO:0007669"/>
    <property type="project" value="UniProtKB-SubCell"/>
</dbReference>